<keyword evidence="3" id="KW-0479">Metal-binding</keyword>
<dbReference type="AlphaFoldDB" id="A0A556MMK4"/>
<comment type="caution">
    <text evidence="6">The sequence shown here is derived from an EMBL/GenBank/DDBJ whole genome shotgun (WGS) entry which is preliminary data.</text>
</comment>
<dbReference type="Gene3D" id="1.20.120.520">
    <property type="entry name" value="nmb1532 protein domain like"/>
    <property type="match status" value="1"/>
</dbReference>
<reference evidence="6 7" key="1">
    <citation type="submission" date="2019-07" db="EMBL/GenBank/DDBJ databases">
        <authorList>
            <person name="Huq M.A."/>
        </authorList>
    </citation>
    <scope>NUCLEOTIDE SEQUENCE [LARGE SCALE GENOMIC DNA]</scope>
    <source>
        <strain evidence="6 7">MAH-3</strain>
    </source>
</reference>
<proteinExistence type="predicted"/>
<evidence type="ECO:0000256" key="2">
    <source>
        <dbReference type="ARBA" id="ARBA00022490"/>
    </source>
</evidence>
<dbReference type="GO" id="GO:0005737">
    <property type="term" value="C:cytoplasm"/>
    <property type="evidence" value="ECO:0007669"/>
    <property type="project" value="UniProtKB-SubCell"/>
</dbReference>
<dbReference type="Proteomes" id="UP000316008">
    <property type="component" value="Unassembled WGS sequence"/>
</dbReference>
<dbReference type="OrthoDB" id="937463at2"/>
<dbReference type="PANTHER" id="PTHR36438:SF1">
    <property type="entry name" value="IRON-SULFUR CLUSTER REPAIR PROTEIN YTFE"/>
    <property type="match status" value="1"/>
</dbReference>
<feature type="domain" description="Hemerythrin-like" evidence="5">
    <location>
        <begin position="105"/>
        <end position="214"/>
    </location>
</feature>
<sequence length="223" mass="25857">MKEEQKVKLEAGLTDRLLEERLNNMPVSGSSDYALNQLIDLAKEGFTEFPKALIQEVVIQDLLQALKKSHGNYLNIKLPEIEQSIYNLYSKQTHSDNVLLMLCGFFISYQKKLVAHIQYEEVFLFPYIESLLEYQKSGTPIDRERFGKFTLKQFFENHSNLEEDLNEVRNKITANIDGLKAPLAFRIFMTQLEHFEKDLAIHAVLEDDVLLPRLVELEVHLLG</sequence>
<evidence type="ECO:0000256" key="4">
    <source>
        <dbReference type="ARBA" id="ARBA00023004"/>
    </source>
</evidence>
<dbReference type="Pfam" id="PF01814">
    <property type="entry name" value="Hemerythrin"/>
    <property type="match status" value="1"/>
</dbReference>
<comment type="subcellular location">
    <subcellularLocation>
        <location evidence="1">Cytoplasm</location>
    </subcellularLocation>
</comment>
<protein>
    <recommendedName>
        <fullName evidence="5">Hemerythrin-like domain-containing protein</fullName>
    </recommendedName>
</protein>
<evidence type="ECO:0000256" key="3">
    <source>
        <dbReference type="ARBA" id="ARBA00022723"/>
    </source>
</evidence>
<dbReference type="RefSeq" id="WP_144333988.1">
    <property type="nucleotide sequence ID" value="NZ_VLPL01000008.1"/>
</dbReference>
<dbReference type="InterPro" id="IPR012312">
    <property type="entry name" value="Hemerythrin-like"/>
</dbReference>
<dbReference type="PANTHER" id="PTHR36438">
    <property type="entry name" value="IRON-SULFUR CLUSTER REPAIR PROTEIN YTFE"/>
    <property type="match status" value="1"/>
</dbReference>
<accession>A0A556MMK4</accession>
<evidence type="ECO:0000259" key="5">
    <source>
        <dbReference type="Pfam" id="PF01814"/>
    </source>
</evidence>
<gene>
    <name evidence="6" type="ORF">FO442_14795</name>
</gene>
<dbReference type="InterPro" id="IPR019903">
    <property type="entry name" value="RIC_family"/>
</dbReference>
<dbReference type="EMBL" id="VLPL01000008">
    <property type="protein sequence ID" value="TSJ41177.1"/>
    <property type="molecule type" value="Genomic_DNA"/>
</dbReference>
<evidence type="ECO:0000313" key="7">
    <source>
        <dbReference type="Proteomes" id="UP000316008"/>
    </source>
</evidence>
<keyword evidence="7" id="KW-1185">Reference proteome</keyword>
<organism evidence="6 7">
    <name type="scientific">Fluviicola chungangensis</name>
    <dbReference type="NCBI Taxonomy" id="2597671"/>
    <lineage>
        <taxon>Bacteria</taxon>
        <taxon>Pseudomonadati</taxon>
        <taxon>Bacteroidota</taxon>
        <taxon>Flavobacteriia</taxon>
        <taxon>Flavobacteriales</taxon>
        <taxon>Crocinitomicaceae</taxon>
        <taxon>Fluviicola</taxon>
    </lineage>
</organism>
<name>A0A556MMK4_9FLAO</name>
<dbReference type="GO" id="GO:0046872">
    <property type="term" value="F:metal ion binding"/>
    <property type="evidence" value="ECO:0007669"/>
    <property type="project" value="UniProtKB-KW"/>
</dbReference>
<evidence type="ECO:0000313" key="6">
    <source>
        <dbReference type="EMBL" id="TSJ41177.1"/>
    </source>
</evidence>
<keyword evidence="4" id="KW-0408">Iron</keyword>
<keyword evidence="2" id="KW-0963">Cytoplasm</keyword>
<evidence type="ECO:0000256" key="1">
    <source>
        <dbReference type="ARBA" id="ARBA00004496"/>
    </source>
</evidence>